<gene>
    <name evidence="1" type="ORF">EV194_101508</name>
</gene>
<evidence type="ECO:0000313" key="1">
    <source>
        <dbReference type="EMBL" id="TCO10874.1"/>
    </source>
</evidence>
<dbReference type="Proteomes" id="UP000295221">
    <property type="component" value="Unassembled WGS sequence"/>
</dbReference>
<dbReference type="EMBL" id="SLWK01000001">
    <property type="protein sequence ID" value="TCO10874.1"/>
    <property type="molecule type" value="Genomic_DNA"/>
</dbReference>
<accession>A0A4R2GNI1</accession>
<protein>
    <recommendedName>
        <fullName evidence="3">AhpC/TSA family protein</fullName>
    </recommendedName>
</protein>
<dbReference type="OrthoDB" id="1118708at2"/>
<name>A0A4R2GNI1_9BACT</name>
<dbReference type="AlphaFoldDB" id="A0A4R2GNI1"/>
<dbReference type="PROSITE" id="PS51257">
    <property type="entry name" value="PROKAR_LIPOPROTEIN"/>
    <property type="match status" value="1"/>
</dbReference>
<sequence length="365" mass="42144">MSRYLFIIIVLVTSCVQQQEQPVLSGYMWGGEGNRMVISAPNDSLFIPDTLLISSSGQIHWNPDTIVSGLYLLSKTSGESLLIQLSDNEPVFIDAQYIIFPDHVQLNGSEHSNQFLAIERMSKEWLSEMNRMTSVVDSPGWTPTPAKVENLYEDLDSLKNVFRGRALELSRAPMVRMYALLQTAGNHSLFDPWGDRNLFYRADSMLINKRYLREVEDFANMVGKLRQMEQEFQRFNPDHPFPDMEFVQNEESISIDDFRGSHLYLEFPSPDFTLSRVQLNRLTSLHAAGFEVCFVLNPEDDYNIQRNPLFRYLKLQDYTRMMIPMGKPPVNFIVNDQGIIIARNVWDEQIYEVKNFLLTSAAIEN</sequence>
<proteinExistence type="predicted"/>
<organism evidence="1 2">
    <name type="scientific">Natronoflexus pectinivorans</name>
    <dbReference type="NCBI Taxonomy" id="682526"/>
    <lineage>
        <taxon>Bacteria</taxon>
        <taxon>Pseudomonadati</taxon>
        <taxon>Bacteroidota</taxon>
        <taxon>Bacteroidia</taxon>
        <taxon>Marinilabiliales</taxon>
        <taxon>Marinilabiliaceae</taxon>
        <taxon>Natronoflexus</taxon>
    </lineage>
</organism>
<comment type="caution">
    <text evidence="1">The sequence shown here is derived from an EMBL/GenBank/DDBJ whole genome shotgun (WGS) entry which is preliminary data.</text>
</comment>
<dbReference type="RefSeq" id="WP_132431723.1">
    <property type="nucleotide sequence ID" value="NZ_SLWK01000001.1"/>
</dbReference>
<reference evidence="1 2" key="1">
    <citation type="submission" date="2019-03" db="EMBL/GenBank/DDBJ databases">
        <title>Genomic Encyclopedia of Type Strains, Phase IV (KMG-IV): sequencing the most valuable type-strain genomes for metagenomic binning, comparative biology and taxonomic classification.</title>
        <authorList>
            <person name="Goeker M."/>
        </authorList>
    </citation>
    <scope>NUCLEOTIDE SEQUENCE [LARGE SCALE GENOMIC DNA]</scope>
    <source>
        <strain evidence="1 2">DSM 24179</strain>
    </source>
</reference>
<keyword evidence="2" id="KW-1185">Reference proteome</keyword>
<evidence type="ECO:0008006" key="3">
    <source>
        <dbReference type="Google" id="ProtNLM"/>
    </source>
</evidence>
<evidence type="ECO:0000313" key="2">
    <source>
        <dbReference type="Proteomes" id="UP000295221"/>
    </source>
</evidence>